<organism evidence="1 2">
    <name type="scientific">Bacteroides uniformis str. 3978 T3 ii</name>
    <dbReference type="NCBI Taxonomy" id="1339349"/>
    <lineage>
        <taxon>Bacteria</taxon>
        <taxon>Pseudomonadati</taxon>
        <taxon>Bacteroidota</taxon>
        <taxon>Bacteroidia</taxon>
        <taxon>Bacteroidales</taxon>
        <taxon>Bacteroidaceae</taxon>
        <taxon>Bacteroides</taxon>
    </lineage>
</organism>
<gene>
    <name evidence="1" type="ORF">M094_0798</name>
</gene>
<protein>
    <submittedName>
        <fullName evidence="1">Uncharacterized protein</fullName>
    </submittedName>
</protein>
<reference evidence="1 2" key="1">
    <citation type="submission" date="2014-04" db="EMBL/GenBank/DDBJ databases">
        <authorList>
            <person name="Sears C."/>
            <person name="Carroll K."/>
            <person name="Sack B.R."/>
            <person name="Qadri F."/>
            <person name="Myers L.L."/>
            <person name="Chung G.-T."/>
            <person name="Escheverria P."/>
            <person name="Fraser C.M."/>
            <person name="Sadzewicz L."/>
            <person name="Shefchek K.A."/>
            <person name="Tallon L."/>
            <person name="Das S.P."/>
            <person name="Daugherty S."/>
            <person name="Mongodin E.F."/>
        </authorList>
    </citation>
    <scope>NUCLEOTIDE SEQUENCE [LARGE SCALE GENOMIC DNA]</scope>
    <source>
        <strain evidence="1 2">3978 T3 ii</strain>
    </source>
</reference>
<dbReference type="Proteomes" id="UP000028013">
    <property type="component" value="Unassembled WGS sequence"/>
</dbReference>
<accession>A0A078S0H0</accession>
<comment type="caution">
    <text evidence="1">The sequence shown here is derived from an EMBL/GenBank/DDBJ whole genome shotgun (WGS) entry which is preliminary data.</text>
</comment>
<sequence length="38" mass="4305">MRKEDQPFAQEKTACKQSLPTYLHGICLHTVKCGITNN</sequence>
<evidence type="ECO:0000313" key="2">
    <source>
        <dbReference type="Proteomes" id="UP000028013"/>
    </source>
</evidence>
<dbReference type="EMBL" id="JNHN01000171">
    <property type="protein sequence ID" value="KDS51100.1"/>
    <property type="molecule type" value="Genomic_DNA"/>
</dbReference>
<dbReference type="AlphaFoldDB" id="A0A078S0H0"/>
<evidence type="ECO:0000313" key="1">
    <source>
        <dbReference type="EMBL" id="KDS51100.1"/>
    </source>
</evidence>
<name>A0A078S0H0_BACUN</name>
<proteinExistence type="predicted"/>
<dbReference type="PATRIC" id="fig|1339349.3.peg.2039"/>